<name>A0A0P0Z0Q3_9HYPH</name>
<sequence length="147" mass="15475">MWRIIVCIIGFFTMGAAVPAEAAGWRFDGRQGALSFDEGDFRPSLRCVGSRQIAILVPGNGARFDPERSYTVSLSVDGLAFILSTAPAFGSGARTDFMAVAPMTAIEPLLAALAKGREVEVAGPTGRWRLPLSGSAAGVSRLRQACA</sequence>
<keyword evidence="1" id="KW-0732">Signal</keyword>
<proteinExistence type="predicted"/>
<feature type="signal peptide" evidence="1">
    <location>
        <begin position="1"/>
        <end position="22"/>
    </location>
</feature>
<dbReference type="OrthoDB" id="7908714at2"/>
<reference evidence="2" key="1">
    <citation type="journal article" date="2015" name="Proc. Natl. Acad. Sci. U.S.A.">
        <title>Bacterial clade with the ribosomal RNA operon on a small plasmid rather than the chromosome.</title>
        <authorList>
            <person name="Anda M."/>
            <person name="Ohtsubo Y."/>
            <person name="Okubo T."/>
            <person name="Sugawara M."/>
            <person name="Nagata Y."/>
            <person name="Tsuda M."/>
            <person name="Minamisawa K."/>
            <person name="Mitsui H."/>
        </authorList>
    </citation>
    <scope>NUCLEOTIDE SEQUENCE</scope>
    <source>
        <strain evidence="2">JCM 14755</strain>
    </source>
</reference>
<dbReference type="EMBL" id="LC066375">
    <property type="protein sequence ID" value="BAT27198.1"/>
    <property type="molecule type" value="Genomic_DNA"/>
</dbReference>
<evidence type="ECO:0000256" key="1">
    <source>
        <dbReference type="SAM" id="SignalP"/>
    </source>
</evidence>
<dbReference type="AlphaFoldDB" id="A0A0P0Z0Q3"/>
<evidence type="ECO:0000313" key="2">
    <source>
        <dbReference type="EMBL" id="BAT27198.1"/>
    </source>
</evidence>
<feature type="chain" id="PRO_5006057965" evidence="1">
    <location>
        <begin position="23"/>
        <end position="147"/>
    </location>
</feature>
<dbReference type="RefSeq" id="WP_157070137.1">
    <property type="nucleotide sequence ID" value="NZ_BBWR01000012.1"/>
</dbReference>
<organism evidence="2">
    <name type="scientific">Aureimonas frigidaquae</name>
    <dbReference type="NCBI Taxonomy" id="424757"/>
    <lineage>
        <taxon>Bacteria</taxon>
        <taxon>Pseudomonadati</taxon>
        <taxon>Pseudomonadota</taxon>
        <taxon>Alphaproteobacteria</taxon>
        <taxon>Hyphomicrobiales</taxon>
        <taxon>Aurantimonadaceae</taxon>
        <taxon>Aureimonas</taxon>
    </lineage>
</organism>
<protein>
    <submittedName>
        <fullName evidence="2">Uncharacterized protein</fullName>
    </submittedName>
</protein>
<accession>A0A0P0Z0Q3</accession>